<sequence length="60" mass="6273">MIDVLPDLPPGVLGFELGPGQGDGIRLVLVVPEFGWMVPGETRVFPLAERAAAVSWAAAS</sequence>
<reference evidence="1" key="1">
    <citation type="submission" date="2023-02" db="EMBL/GenBank/DDBJ databases">
        <title>Kitasatospora phosalacinea NBRC 14627.</title>
        <authorList>
            <person name="Ichikawa N."/>
            <person name="Sato H."/>
            <person name="Tonouchi N."/>
        </authorList>
    </citation>
    <scope>NUCLEOTIDE SEQUENCE</scope>
    <source>
        <strain evidence="1">NBRC 14627</strain>
    </source>
</reference>
<evidence type="ECO:0000313" key="1">
    <source>
        <dbReference type="EMBL" id="GLW67801.1"/>
    </source>
</evidence>
<accession>A0A9W6UXL8</accession>
<dbReference type="Proteomes" id="UP001165041">
    <property type="component" value="Unassembled WGS sequence"/>
</dbReference>
<dbReference type="RefSeq" id="WP_285732213.1">
    <property type="nucleotide sequence ID" value="NZ_BSSA01000001.1"/>
</dbReference>
<name>A0A9W6UXL8_9ACTN</name>
<organism evidence="1 2">
    <name type="scientific">Kitasatospora phosalacinea</name>
    <dbReference type="NCBI Taxonomy" id="2065"/>
    <lineage>
        <taxon>Bacteria</taxon>
        <taxon>Bacillati</taxon>
        <taxon>Actinomycetota</taxon>
        <taxon>Actinomycetes</taxon>
        <taxon>Kitasatosporales</taxon>
        <taxon>Streptomycetaceae</taxon>
        <taxon>Kitasatospora</taxon>
    </lineage>
</organism>
<dbReference type="AlphaFoldDB" id="A0A9W6UXL8"/>
<evidence type="ECO:0000313" key="2">
    <source>
        <dbReference type="Proteomes" id="UP001165041"/>
    </source>
</evidence>
<proteinExistence type="predicted"/>
<comment type="caution">
    <text evidence="1">The sequence shown here is derived from an EMBL/GenBank/DDBJ whole genome shotgun (WGS) entry which is preliminary data.</text>
</comment>
<gene>
    <name evidence="1" type="ORF">Kpho02_01000</name>
</gene>
<dbReference type="EMBL" id="BSSA01000001">
    <property type="protein sequence ID" value="GLW67801.1"/>
    <property type="molecule type" value="Genomic_DNA"/>
</dbReference>
<protein>
    <submittedName>
        <fullName evidence="1">Uncharacterized protein</fullName>
    </submittedName>
</protein>